<reference evidence="1 2" key="1">
    <citation type="submission" date="2016-10" db="EMBL/GenBank/DDBJ databases">
        <authorList>
            <person name="Varghese N."/>
            <person name="Submissions S."/>
        </authorList>
    </citation>
    <scope>NUCLEOTIDE SEQUENCE [LARGE SCALE GENOMIC DNA]</scope>
    <source>
        <strain evidence="1 2">LMG 21607</strain>
    </source>
</reference>
<evidence type="ECO:0000313" key="1">
    <source>
        <dbReference type="EMBL" id="SDU57597.1"/>
    </source>
</evidence>
<evidence type="ECO:0000313" key="2">
    <source>
        <dbReference type="Proteomes" id="UP000182476"/>
    </source>
</evidence>
<sequence length="84" mass="9131">MEAFQVRLELERMKVDRMAFAGQVPVNVLGAHPGDFIVPEADGDSIIGIAVPASVLTFEQYRRAVGIVQNVLPDGRANIRVKVA</sequence>
<dbReference type="EMBL" id="LT629796">
    <property type="protein sequence ID" value="SDU57597.1"/>
    <property type="molecule type" value="Genomic_DNA"/>
</dbReference>
<name>A0ABY0VVA2_9PSED</name>
<organism evidence="1 2">
    <name type="scientific">Pseudomonas mandelii</name>
    <dbReference type="NCBI Taxonomy" id="75612"/>
    <lineage>
        <taxon>Bacteria</taxon>
        <taxon>Pseudomonadati</taxon>
        <taxon>Pseudomonadota</taxon>
        <taxon>Gammaproteobacteria</taxon>
        <taxon>Pseudomonadales</taxon>
        <taxon>Pseudomonadaceae</taxon>
        <taxon>Pseudomonas</taxon>
    </lineage>
</organism>
<keyword evidence="2" id="KW-1185">Reference proteome</keyword>
<proteinExistence type="predicted"/>
<dbReference type="Proteomes" id="UP000182476">
    <property type="component" value="Chromosome I"/>
</dbReference>
<accession>A0ABY0VVA2</accession>
<gene>
    <name evidence="1" type="ORF">SAMN04489801_4615</name>
</gene>
<protein>
    <submittedName>
        <fullName evidence="1">Uncharacterized protein</fullName>
    </submittedName>
</protein>